<accession>A0ABD3PIJ4</accession>
<keyword evidence="3" id="KW-0732">Signal</keyword>
<keyword evidence="1" id="KW-0175">Coiled coil</keyword>
<evidence type="ECO:0000256" key="3">
    <source>
        <dbReference type="SAM" id="SignalP"/>
    </source>
</evidence>
<dbReference type="Proteomes" id="UP001530315">
    <property type="component" value="Unassembled WGS sequence"/>
</dbReference>
<feature type="coiled-coil region" evidence="1">
    <location>
        <begin position="278"/>
        <end position="305"/>
    </location>
</feature>
<evidence type="ECO:0000256" key="1">
    <source>
        <dbReference type="SAM" id="Coils"/>
    </source>
</evidence>
<feature type="signal peptide" evidence="3">
    <location>
        <begin position="1"/>
        <end position="30"/>
    </location>
</feature>
<comment type="caution">
    <text evidence="4">The sequence shown here is derived from an EMBL/GenBank/DDBJ whole genome shotgun (WGS) entry which is preliminary data.</text>
</comment>
<dbReference type="AlphaFoldDB" id="A0ABD3PIJ4"/>
<feature type="region of interest" description="Disordered" evidence="2">
    <location>
        <begin position="712"/>
        <end position="746"/>
    </location>
</feature>
<dbReference type="PANTHER" id="PTHR33538:SF2">
    <property type="entry name" value="PROTEIN GAMETE EXPRESSED 1"/>
    <property type="match status" value="1"/>
</dbReference>
<organism evidence="4 5">
    <name type="scientific">Stephanodiscus triporus</name>
    <dbReference type="NCBI Taxonomy" id="2934178"/>
    <lineage>
        <taxon>Eukaryota</taxon>
        <taxon>Sar</taxon>
        <taxon>Stramenopiles</taxon>
        <taxon>Ochrophyta</taxon>
        <taxon>Bacillariophyta</taxon>
        <taxon>Coscinodiscophyceae</taxon>
        <taxon>Thalassiosirophycidae</taxon>
        <taxon>Stephanodiscales</taxon>
        <taxon>Stephanodiscaceae</taxon>
        <taxon>Stephanodiscus</taxon>
    </lineage>
</organism>
<reference evidence="4 5" key="1">
    <citation type="submission" date="2024-10" db="EMBL/GenBank/DDBJ databases">
        <title>Updated reference genomes for cyclostephanoid diatoms.</title>
        <authorList>
            <person name="Roberts W.R."/>
            <person name="Alverson A.J."/>
        </authorList>
    </citation>
    <scope>NUCLEOTIDE SEQUENCE [LARGE SCALE GENOMIC DNA]</scope>
    <source>
        <strain evidence="4 5">AJA276-08</strain>
    </source>
</reference>
<proteinExistence type="predicted"/>
<evidence type="ECO:0008006" key="6">
    <source>
        <dbReference type="Google" id="ProtNLM"/>
    </source>
</evidence>
<feature type="chain" id="PRO_5044749683" description="Membrane-associated protein" evidence="3">
    <location>
        <begin position="31"/>
        <end position="746"/>
    </location>
</feature>
<evidence type="ECO:0000313" key="5">
    <source>
        <dbReference type="Proteomes" id="UP001530315"/>
    </source>
</evidence>
<sequence length="746" mass="83169">MVDVSLPLHAMHCALFILGVHLTLPLSTDAADAHAFLSSSSQPLPSSGLGNYAIDSLAAQVMHDIQRNPLSSRSAFTSSSPECWRASINTIHQLALAMDQNDGEDYQKRLTSSGDSFCASMTVAQQNILALELTNCQLMSANLQLYESSVLSKGTDRTDVQGCSVGMGGANPYDASSCFPLMSPYAFNLYNTIRFHTENVCMSLTEERMMMEKEEVTSRLLHASSAVSRQMQEAAFTIEQTATRTASILQEHTENIIREQREERQQMDIARREDQEYIRAMALTIEQTTENIMREQREELRHEQESIQAAALTIARTANDTASMLQEHTEKIMMEQREELRREQESIRAAALTIEQMAKQTASIMKIREREATMAVERMQTETASLIAEQARLQEMIASANSQLQPLSSIEFYVRMAVRGFAAVKALLNFFLSANATWIVTAVPLFWRGRRYTYGIFTLGLFAEFATIWFIESNPSSDSDGMDTIGTVRVLTRVSALATLILSSFVTCICPPKKDPSSLTMDDVLKSQMDFVAKLNEFAPTEVRSKRNQGPRIAAKYSTPISVKLKEDSAGSMPTTRDEIASFIISNRNFKPNTHRLRSHYRSSLTGMVVPVVTPMKPRAEAYDDITTALDCDRAIAYYPHQYYANAQQDENANSLELEYARTLIRKGGEEMCGSSSDESSFDGSSSLSKNIKKRTASDLYSSSGEESHFFSANDAEVSVSSTTDHAMQSKIRESKKAKLMDVSIH</sequence>
<feature type="region of interest" description="Disordered" evidence="2">
    <location>
        <begin position="670"/>
        <end position="689"/>
    </location>
</feature>
<feature type="compositionally biased region" description="Basic and acidic residues" evidence="2">
    <location>
        <begin position="731"/>
        <end position="746"/>
    </location>
</feature>
<protein>
    <recommendedName>
        <fullName evidence="6">Membrane-associated protein</fullName>
    </recommendedName>
</protein>
<gene>
    <name evidence="4" type="ORF">ACHAW5_002445</name>
</gene>
<dbReference type="InterPro" id="IPR040346">
    <property type="entry name" value="GEX1/Brambleberry"/>
</dbReference>
<evidence type="ECO:0000313" key="4">
    <source>
        <dbReference type="EMBL" id="KAL3787547.1"/>
    </source>
</evidence>
<name>A0ABD3PIJ4_9STRA</name>
<dbReference type="EMBL" id="JALLAZ020000775">
    <property type="protein sequence ID" value="KAL3787547.1"/>
    <property type="molecule type" value="Genomic_DNA"/>
</dbReference>
<keyword evidence="5" id="KW-1185">Reference proteome</keyword>
<dbReference type="PANTHER" id="PTHR33538">
    <property type="entry name" value="PROTEIN GAMETE EXPRESSED 1"/>
    <property type="match status" value="1"/>
</dbReference>
<feature type="compositionally biased region" description="Low complexity" evidence="2">
    <location>
        <begin position="674"/>
        <end position="689"/>
    </location>
</feature>
<evidence type="ECO:0000256" key="2">
    <source>
        <dbReference type="SAM" id="MobiDB-lite"/>
    </source>
</evidence>